<comment type="caution">
    <text evidence="4">The sequence shown here is derived from an EMBL/GenBank/DDBJ whole genome shotgun (WGS) entry which is preliminary data.</text>
</comment>
<feature type="domain" description="SF4 helicase" evidence="2">
    <location>
        <begin position="71"/>
        <end position="334"/>
    </location>
</feature>
<evidence type="ECO:0000313" key="4">
    <source>
        <dbReference type="EMBL" id="OSY49086.1"/>
    </source>
</evidence>
<dbReference type="Proteomes" id="UP000731519">
    <property type="component" value="Unassembled WGS sequence"/>
</dbReference>
<dbReference type="GO" id="GO:0003678">
    <property type="term" value="F:DNA helicase activity"/>
    <property type="evidence" value="ECO:0007669"/>
    <property type="project" value="UniProtKB-EC"/>
</dbReference>
<evidence type="ECO:0000313" key="3">
    <source>
        <dbReference type="EMBL" id="KAF0646277.1"/>
    </source>
</evidence>
<dbReference type="Pfam" id="PF03796">
    <property type="entry name" value="DnaB_C"/>
    <property type="match status" value="1"/>
</dbReference>
<dbReference type="GO" id="GO:0006260">
    <property type="term" value="P:DNA replication"/>
    <property type="evidence" value="ECO:0007669"/>
    <property type="project" value="InterPro"/>
</dbReference>
<keyword evidence="4" id="KW-0067">ATP-binding</keyword>
<sequence>MTTDTPGDGTLSEDGPDASPTSPQPEAAPFFRVAGDTAAMADWLEEALDDIEAIGQRNFAVASAQPPRSEGWGRLDAIATGFEGLDAVGILHPGSLTIIASRPQVGRTTLMSDFCRAAAIKNNLPTAVFSLEEDQTRFFTRLLSAEARVARHHIHCGVMTDEDWTRLARRMPEVVGAPLILSVPARLTMAELSERCHKLAGEHGLRLIAIDGLQAIKPHRYSDLREREVGDVARGLKTLARELDIPVVVTSHLNRSAETRYNRVPMLDDLRESGAVTYEADTIILLHREDAYEKDSPRAGEADLIVAKNRQGPTFTETIAFQGHYGRFVRMMTT</sequence>
<evidence type="ECO:0000256" key="1">
    <source>
        <dbReference type="SAM" id="MobiDB-lite"/>
    </source>
</evidence>
<accession>A0A1Y2NNN6</accession>
<dbReference type="EMBL" id="MIFZ01000337">
    <property type="protein sequence ID" value="OSY49086.1"/>
    <property type="molecule type" value="Genomic_DNA"/>
</dbReference>
<dbReference type="SUPFAM" id="SSF52540">
    <property type="entry name" value="P-loop containing nucleoside triphosphate hydrolases"/>
    <property type="match status" value="1"/>
</dbReference>
<dbReference type="Gene3D" id="3.40.50.300">
    <property type="entry name" value="P-loop containing nucleotide triphosphate hydrolases"/>
    <property type="match status" value="1"/>
</dbReference>
<evidence type="ECO:0000313" key="6">
    <source>
        <dbReference type="Proteomes" id="UP000731519"/>
    </source>
</evidence>
<organism evidence="4 5">
    <name type="scientific">Streptomyces fradiae ATCC 10745 = DSM 40063</name>
    <dbReference type="NCBI Taxonomy" id="1319510"/>
    <lineage>
        <taxon>Bacteria</taxon>
        <taxon>Bacillati</taxon>
        <taxon>Actinomycetota</taxon>
        <taxon>Actinomycetes</taxon>
        <taxon>Kitasatosporales</taxon>
        <taxon>Streptomycetaceae</taxon>
        <taxon>Streptomyces</taxon>
    </lineage>
</organism>
<gene>
    <name evidence="4" type="primary">dnaB_2</name>
    <name evidence="4" type="ORF">BG846_05325</name>
    <name evidence="3" type="ORF">K701_29495</name>
</gene>
<dbReference type="Proteomes" id="UP000194318">
    <property type="component" value="Unassembled WGS sequence"/>
</dbReference>
<dbReference type="InterPro" id="IPR007694">
    <property type="entry name" value="DNA_helicase_DnaB-like_C"/>
</dbReference>
<keyword evidence="4" id="KW-0378">Hydrolase</keyword>
<dbReference type="InterPro" id="IPR027417">
    <property type="entry name" value="P-loop_NTPase"/>
</dbReference>
<dbReference type="EC" id="3.6.4.12" evidence="4"/>
<evidence type="ECO:0000259" key="2">
    <source>
        <dbReference type="PROSITE" id="PS51199"/>
    </source>
</evidence>
<dbReference type="GO" id="GO:0005829">
    <property type="term" value="C:cytosol"/>
    <property type="evidence" value="ECO:0007669"/>
    <property type="project" value="TreeGrafter"/>
</dbReference>
<reference evidence="4 5" key="2">
    <citation type="submission" date="2016-09" db="EMBL/GenBank/DDBJ databases">
        <title>Streptomyces fradiae DSM40063, a candidate organism with high potential of specific P450 cytochromes.</title>
        <authorList>
            <person name="Grumaz C."/>
            <person name="Vainshtein Y."/>
            <person name="Kirstahler P."/>
            <person name="Sohn K."/>
        </authorList>
    </citation>
    <scope>NUCLEOTIDE SEQUENCE [LARGE SCALE GENOMIC DNA]</scope>
    <source>
        <strain evidence="4 5">DSM 40063</strain>
    </source>
</reference>
<feature type="region of interest" description="Disordered" evidence="1">
    <location>
        <begin position="1"/>
        <end position="29"/>
    </location>
</feature>
<dbReference type="GO" id="GO:0016787">
    <property type="term" value="F:hydrolase activity"/>
    <property type="evidence" value="ECO:0007669"/>
    <property type="project" value="UniProtKB-KW"/>
</dbReference>
<dbReference type="EMBL" id="ASYR01000057">
    <property type="protein sequence ID" value="KAF0646277.1"/>
    <property type="molecule type" value="Genomic_DNA"/>
</dbReference>
<dbReference type="AlphaFoldDB" id="A0A1Y2NNN6"/>
<dbReference type="PROSITE" id="PS51199">
    <property type="entry name" value="SF4_HELICASE"/>
    <property type="match status" value="1"/>
</dbReference>
<keyword evidence="6" id="KW-1185">Reference proteome</keyword>
<reference evidence="3 6" key="1">
    <citation type="submission" date="2013-05" db="EMBL/GenBank/DDBJ databases">
        <title>Genome Sequence of Streptomyces fradiae.</title>
        <authorList>
            <person name="Kirby R."/>
        </authorList>
    </citation>
    <scope>NUCLEOTIDE SEQUENCE [LARGE SCALE GENOMIC DNA]</scope>
    <source>
        <strain evidence="3 6">ATCC 10745</strain>
    </source>
</reference>
<dbReference type="GO" id="GO:0005524">
    <property type="term" value="F:ATP binding"/>
    <property type="evidence" value="ECO:0007669"/>
    <property type="project" value="InterPro"/>
</dbReference>
<keyword evidence="4" id="KW-0547">Nucleotide-binding</keyword>
<keyword evidence="4" id="KW-0347">Helicase</keyword>
<protein>
    <submittedName>
        <fullName evidence="3 4">DNA helicase</fullName>
        <ecNumber evidence="4">3.6.4.12</ecNumber>
    </submittedName>
</protein>
<dbReference type="RefSeq" id="WP_051839721.1">
    <property type="nucleotide sequence ID" value="NZ_ASYR01000057.1"/>
</dbReference>
<evidence type="ECO:0000313" key="5">
    <source>
        <dbReference type="Proteomes" id="UP000194318"/>
    </source>
</evidence>
<dbReference type="PANTHER" id="PTHR30153:SF2">
    <property type="entry name" value="REPLICATIVE DNA HELICASE"/>
    <property type="match status" value="1"/>
</dbReference>
<name>A0A1Y2NNN6_STRFR</name>
<proteinExistence type="predicted"/>
<dbReference type="PANTHER" id="PTHR30153">
    <property type="entry name" value="REPLICATIVE DNA HELICASE DNAB"/>
    <property type="match status" value="1"/>
</dbReference>